<protein>
    <recommendedName>
        <fullName evidence="6">Sodium/calcium exchanger membrane region domain-containing protein</fullName>
    </recommendedName>
</protein>
<comment type="subcellular location">
    <subcellularLocation>
        <location evidence="1">Membrane</location>
        <topology evidence="1">Multi-pass membrane protein</topology>
    </subcellularLocation>
</comment>
<dbReference type="GO" id="GO:0006874">
    <property type="term" value="P:intracellular calcium ion homeostasis"/>
    <property type="evidence" value="ECO:0007669"/>
    <property type="project" value="TreeGrafter"/>
</dbReference>
<evidence type="ECO:0000256" key="4">
    <source>
        <dbReference type="ARBA" id="ARBA00023136"/>
    </source>
</evidence>
<evidence type="ECO:0000256" key="3">
    <source>
        <dbReference type="ARBA" id="ARBA00022989"/>
    </source>
</evidence>
<dbReference type="PANTHER" id="PTHR10846:SF8">
    <property type="entry name" value="INNER MEMBRANE PROTEIN YRBG"/>
    <property type="match status" value="1"/>
</dbReference>
<dbReference type="AlphaFoldDB" id="A0A0G0ERP2"/>
<feature type="transmembrane region" description="Helical" evidence="5">
    <location>
        <begin position="93"/>
        <end position="110"/>
    </location>
</feature>
<gene>
    <name evidence="7" type="ORF">UR67_C0002G0147</name>
</gene>
<dbReference type="Pfam" id="PF01699">
    <property type="entry name" value="Na_Ca_ex"/>
    <property type="match status" value="2"/>
</dbReference>
<reference evidence="7 8" key="1">
    <citation type="journal article" date="2015" name="Nature">
        <title>rRNA introns, odd ribosomes, and small enigmatic genomes across a large radiation of phyla.</title>
        <authorList>
            <person name="Brown C.T."/>
            <person name="Hug L.A."/>
            <person name="Thomas B.C."/>
            <person name="Sharon I."/>
            <person name="Castelle C.J."/>
            <person name="Singh A."/>
            <person name="Wilkins M.J."/>
            <person name="Williams K.H."/>
            <person name="Banfield J.F."/>
        </authorList>
    </citation>
    <scope>NUCLEOTIDE SEQUENCE [LARGE SCALE GENOMIC DNA]</scope>
</reference>
<dbReference type="EMBL" id="LBQB01000002">
    <property type="protein sequence ID" value="KKP70027.1"/>
    <property type="molecule type" value="Genomic_DNA"/>
</dbReference>
<dbReference type="InterPro" id="IPR004481">
    <property type="entry name" value="K/Na/Ca-exchanger"/>
</dbReference>
<dbReference type="STRING" id="1618350.UR67_C0002G0147"/>
<dbReference type="Proteomes" id="UP000034581">
    <property type="component" value="Unassembled WGS sequence"/>
</dbReference>
<feature type="domain" description="Sodium/calcium exchanger membrane region" evidence="6">
    <location>
        <begin position="3"/>
        <end position="128"/>
    </location>
</feature>
<dbReference type="GO" id="GO:0005262">
    <property type="term" value="F:calcium channel activity"/>
    <property type="evidence" value="ECO:0007669"/>
    <property type="project" value="TreeGrafter"/>
</dbReference>
<feature type="transmembrane region" description="Helical" evidence="5">
    <location>
        <begin position="153"/>
        <end position="171"/>
    </location>
</feature>
<evidence type="ECO:0000256" key="1">
    <source>
        <dbReference type="ARBA" id="ARBA00004141"/>
    </source>
</evidence>
<dbReference type="GO" id="GO:0008273">
    <property type="term" value="F:calcium, potassium:sodium antiporter activity"/>
    <property type="evidence" value="ECO:0007669"/>
    <property type="project" value="TreeGrafter"/>
</dbReference>
<feature type="transmembrane region" description="Helical" evidence="5">
    <location>
        <begin position="60"/>
        <end position="81"/>
    </location>
</feature>
<evidence type="ECO:0000256" key="2">
    <source>
        <dbReference type="ARBA" id="ARBA00022692"/>
    </source>
</evidence>
<feature type="domain" description="Sodium/calcium exchanger membrane region" evidence="6">
    <location>
        <begin position="153"/>
        <end position="292"/>
    </location>
</feature>
<dbReference type="InterPro" id="IPR044880">
    <property type="entry name" value="NCX_ion-bd_dom_sf"/>
</dbReference>
<evidence type="ECO:0000256" key="5">
    <source>
        <dbReference type="SAM" id="Phobius"/>
    </source>
</evidence>
<proteinExistence type="predicted"/>
<feature type="transmembrane region" description="Helical" evidence="5">
    <location>
        <begin position="116"/>
        <end position="132"/>
    </location>
</feature>
<feature type="transmembrane region" description="Helical" evidence="5">
    <location>
        <begin position="248"/>
        <end position="268"/>
    </location>
</feature>
<keyword evidence="4 5" id="KW-0472">Membrane</keyword>
<feature type="transmembrane region" description="Helical" evidence="5">
    <location>
        <begin position="280"/>
        <end position="299"/>
    </location>
</feature>
<comment type="caution">
    <text evidence="7">The sequence shown here is derived from an EMBL/GenBank/DDBJ whole genome shotgun (WGS) entry which is preliminary data.</text>
</comment>
<dbReference type="GO" id="GO:0005886">
    <property type="term" value="C:plasma membrane"/>
    <property type="evidence" value="ECO:0007669"/>
    <property type="project" value="TreeGrafter"/>
</dbReference>
<feature type="transmembrane region" description="Helical" evidence="5">
    <location>
        <begin position="21"/>
        <end position="48"/>
    </location>
</feature>
<evidence type="ECO:0000313" key="8">
    <source>
        <dbReference type="Proteomes" id="UP000034581"/>
    </source>
</evidence>
<feature type="transmembrane region" description="Helical" evidence="5">
    <location>
        <begin position="216"/>
        <end position="242"/>
    </location>
</feature>
<accession>A0A0G0ERP2</accession>
<name>A0A0G0ERP2_UNCC3</name>
<keyword evidence="2 5" id="KW-0812">Transmembrane</keyword>
<keyword evidence="3 5" id="KW-1133">Transmembrane helix</keyword>
<sequence length="301" mass="32952">MAKSAQILIKSLTIISRFFHLSEFAISFLLMATATSLPELMIGINAALANESVLVLGNVIGSNIIDLSLVIGISIIIARNLRVRSTIAKRDSLYMLVLGSFPLVLLADGYLGRLEGFALVCFYILYISRLLKQKAEFKSLENGISKKNVITNFILFGIGIAILLGCSKLLLVSSERIALNLNLSLTFVGLILVAMGTSMPELIFETQAVLKSRSELVLGDIMGSVITNINLVLGIAAIINPIQIQNPSIFYSSAIFMVVILILFNIFLRSERKLDTVEGIILILVYISFLILELTIGFINH</sequence>
<feature type="transmembrane region" description="Helical" evidence="5">
    <location>
        <begin position="183"/>
        <end position="204"/>
    </location>
</feature>
<dbReference type="InterPro" id="IPR004837">
    <property type="entry name" value="NaCa_Exmemb"/>
</dbReference>
<evidence type="ECO:0000313" key="7">
    <source>
        <dbReference type="EMBL" id="KKP70027.1"/>
    </source>
</evidence>
<dbReference type="PANTHER" id="PTHR10846">
    <property type="entry name" value="SODIUM/POTASSIUM/CALCIUM EXCHANGER"/>
    <property type="match status" value="1"/>
</dbReference>
<dbReference type="Gene3D" id="1.20.1420.30">
    <property type="entry name" value="NCX, central ion-binding region"/>
    <property type="match status" value="2"/>
</dbReference>
<organism evidence="7 8">
    <name type="scientific">candidate division CPR3 bacterium GW2011_GWF2_35_18</name>
    <dbReference type="NCBI Taxonomy" id="1618350"/>
    <lineage>
        <taxon>Bacteria</taxon>
        <taxon>Bacteria division CPR3</taxon>
    </lineage>
</organism>
<evidence type="ECO:0000259" key="6">
    <source>
        <dbReference type="Pfam" id="PF01699"/>
    </source>
</evidence>